<dbReference type="Proteomes" id="UP000199598">
    <property type="component" value="Unassembled WGS sequence"/>
</dbReference>
<dbReference type="EMBL" id="FOSK01000001">
    <property type="protein sequence ID" value="SFK01360.1"/>
    <property type="molecule type" value="Genomic_DNA"/>
</dbReference>
<organism evidence="1 2">
    <name type="scientific">Pseudovibrio ascidiaceicola</name>
    <dbReference type="NCBI Taxonomy" id="285279"/>
    <lineage>
        <taxon>Bacteria</taxon>
        <taxon>Pseudomonadati</taxon>
        <taxon>Pseudomonadota</taxon>
        <taxon>Alphaproteobacteria</taxon>
        <taxon>Hyphomicrobiales</taxon>
        <taxon>Stappiaceae</taxon>
        <taxon>Pseudovibrio</taxon>
    </lineage>
</organism>
<comment type="caution">
    <text evidence="1">The sequence shown here is derived from an EMBL/GenBank/DDBJ whole genome shotgun (WGS) entry which is preliminary data.</text>
</comment>
<dbReference type="RefSeq" id="WP_093516806.1">
    <property type="nucleotide sequence ID" value="NZ_FOSK01000001.1"/>
</dbReference>
<gene>
    <name evidence="1" type="ORF">SAMN04488518_101761</name>
</gene>
<reference evidence="1 2" key="1">
    <citation type="submission" date="2016-10" db="EMBL/GenBank/DDBJ databases">
        <authorList>
            <person name="Varghese N."/>
            <person name="Submissions S."/>
        </authorList>
    </citation>
    <scope>NUCLEOTIDE SEQUENCE [LARGE SCALE GENOMIC DNA]</scope>
    <source>
        <strain evidence="1 2">DSM 16392</strain>
    </source>
</reference>
<sequence length="153" mass="16784">MAETTAFDELVRAFSSSFDLDLPEPCNGAYFFCVDERSHLILCQHHEDFIMMALTSGLRKVDLSADQALMLLKSNGNAFTQPHIIASITGQRVSHWTEVSTGGGAELMREAFDLLLDANARLERAQPSAEEGALDEIHVPLPKYGSDMVIIGS</sequence>
<evidence type="ECO:0008006" key="3">
    <source>
        <dbReference type="Google" id="ProtNLM"/>
    </source>
</evidence>
<proteinExistence type="predicted"/>
<accession>A0A1I3W1R0</accession>
<name>A0A1I3W1R0_9HYPH</name>
<evidence type="ECO:0000313" key="2">
    <source>
        <dbReference type="Proteomes" id="UP000199598"/>
    </source>
</evidence>
<evidence type="ECO:0000313" key="1">
    <source>
        <dbReference type="EMBL" id="SFK01360.1"/>
    </source>
</evidence>
<protein>
    <recommendedName>
        <fullName evidence="3">Tir chaperone protein (CesT) family protein</fullName>
    </recommendedName>
</protein>
<keyword evidence="2" id="KW-1185">Reference proteome</keyword>